<dbReference type="PROSITE" id="PS50928">
    <property type="entry name" value="ABC_TM1"/>
    <property type="match status" value="1"/>
</dbReference>
<accession>A0ABT1MBH5</accession>
<feature type="transmembrane region" description="Helical" evidence="9">
    <location>
        <begin position="25"/>
        <end position="46"/>
    </location>
</feature>
<dbReference type="Gene3D" id="1.10.3720.10">
    <property type="entry name" value="MetI-like"/>
    <property type="match status" value="1"/>
</dbReference>
<proteinExistence type="inferred from homology"/>
<evidence type="ECO:0000313" key="12">
    <source>
        <dbReference type="EMBL" id="MCP9275142.1"/>
    </source>
</evidence>
<keyword evidence="3 9" id="KW-0813">Transport</keyword>
<evidence type="ECO:0000256" key="6">
    <source>
        <dbReference type="ARBA" id="ARBA00022692"/>
    </source>
</evidence>
<dbReference type="InterPro" id="IPR011867">
    <property type="entry name" value="ModB_ABC"/>
</dbReference>
<organism evidence="12 13">
    <name type="scientific">Mycolicibacterium arenosum</name>
    <dbReference type="NCBI Taxonomy" id="2952157"/>
    <lineage>
        <taxon>Bacteria</taxon>
        <taxon>Bacillati</taxon>
        <taxon>Actinomycetota</taxon>
        <taxon>Actinomycetes</taxon>
        <taxon>Mycobacteriales</taxon>
        <taxon>Mycobacteriaceae</taxon>
        <taxon>Mycolicibacterium</taxon>
    </lineage>
</organism>
<evidence type="ECO:0000256" key="2">
    <source>
        <dbReference type="ARBA" id="ARBA00007069"/>
    </source>
</evidence>
<evidence type="ECO:0000313" key="13">
    <source>
        <dbReference type="Proteomes" id="UP001651690"/>
    </source>
</evidence>
<evidence type="ECO:0000256" key="5">
    <source>
        <dbReference type="ARBA" id="ARBA00022505"/>
    </source>
</evidence>
<evidence type="ECO:0000259" key="11">
    <source>
        <dbReference type="PROSITE" id="PS50928"/>
    </source>
</evidence>
<dbReference type="Proteomes" id="UP001651690">
    <property type="component" value="Unassembled WGS sequence"/>
</dbReference>
<evidence type="ECO:0000256" key="1">
    <source>
        <dbReference type="ARBA" id="ARBA00004651"/>
    </source>
</evidence>
<gene>
    <name evidence="12" type="ORF">NM203_23400</name>
</gene>
<dbReference type="CDD" id="cd06261">
    <property type="entry name" value="TM_PBP2"/>
    <property type="match status" value="1"/>
</dbReference>
<feature type="transmembrane region" description="Helical" evidence="9">
    <location>
        <begin position="249"/>
        <end position="268"/>
    </location>
</feature>
<reference evidence="12 13" key="1">
    <citation type="submission" date="2022-06" db="EMBL/GenBank/DDBJ databases">
        <title>Mycolicibacterium sp. CAU 1645 isolated from seawater.</title>
        <authorList>
            <person name="Kim W."/>
        </authorList>
    </citation>
    <scope>NUCLEOTIDE SEQUENCE [LARGE SCALE GENOMIC DNA]</scope>
    <source>
        <strain evidence="12 13">CAU 1645</strain>
    </source>
</reference>
<keyword evidence="13" id="KW-1185">Reference proteome</keyword>
<feature type="transmembrane region" description="Helical" evidence="9">
    <location>
        <begin position="104"/>
        <end position="126"/>
    </location>
</feature>
<dbReference type="PANTHER" id="PTHR30183">
    <property type="entry name" value="MOLYBDENUM TRANSPORT SYSTEM PERMEASE PROTEIN MODB"/>
    <property type="match status" value="1"/>
</dbReference>
<feature type="transmembrane region" description="Helical" evidence="9">
    <location>
        <begin position="66"/>
        <end position="92"/>
    </location>
</feature>
<feature type="domain" description="ABC transmembrane type-1" evidence="11">
    <location>
        <begin position="66"/>
        <end position="268"/>
    </location>
</feature>
<dbReference type="NCBIfam" id="TIGR02141">
    <property type="entry name" value="modB_ABC"/>
    <property type="match status" value="1"/>
</dbReference>
<keyword evidence="5 10" id="KW-0500">Molybdenum</keyword>
<dbReference type="InterPro" id="IPR006469">
    <property type="entry name" value="NifC_ABC_porter"/>
</dbReference>
<evidence type="ECO:0000256" key="9">
    <source>
        <dbReference type="RuleBase" id="RU363032"/>
    </source>
</evidence>
<comment type="function">
    <text evidence="10">Part of the binding-protein-dependent transport system for molybdenum; probably responsible for the translocation of the substrate across the membrane.</text>
</comment>
<dbReference type="EMBL" id="JANDBD010000010">
    <property type="protein sequence ID" value="MCP9275142.1"/>
    <property type="molecule type" value="Genomic_DNA"/>
</dbReference>
<evidence type="ECO:0000256" key="8">
    <source>
        <dbReference type="ARBA" id="ARBA00023136"/>
    </source>
</evidence>
<comment type="caution">
    <text evidence="12">The sequence shown here is derived from an EMBL/GenBank/DDBJ whole genome shotgun (WGS) entry which is preliminary data.</text>
</comment>
<comment type="similarity">
    <text evidence="2 10">Belongs to the binding-protein-dependent transport system permease family. CysTW subfamily.</text>
</comment>
<keyword evidence="8 9" id="KW-0472">Membrane</keyword>
<dbReference type="SUPFAM" id="SSF161098">
    <property type="entry name" value="MetI-like"/>
    <property type="match status" value="1"/>
</dbReference>
<evidence type="ECO:0000256" key="4">
    <source>
        <dbReference type="ARBA" id="ARBA00022475"/>
    </source>
</evidence>
<dbReference type="NCBIfam" id="TIGR01581">
    <property type="entry name" value="Mo_ABC_porter"/>
    <property type="match status" value="1"/>
</dbReference>
<keyword evidence="6 9" id="KW-0812">Transmembrane</keyword>
<comment type="subcellular location">
    <subcellularLocation>
        <location evidence="1 9">Cell membrane</location>
        <topology evidence="1 9">Multi-pass membrane protein</topology>
    </subcellularLocation>
</comment>
<evidence type="ECO:0000256" key="3">
    <source>
        <dbReference type="ARBA" id="ARBA00022448"/>
    </source>
</evidence>
<dbReference type="InterPro" id="IPR000515">
    <property type="entry name" value="MetI-like"/>
</dbReference>
<dbReference type="InterPro" id="IPR035906">
    <property type="entry name" value="MetI-like_sf"/>
</dbReference>
<dbReference type="Pfam" id="PF00528">
    <property type="entry name" value="BPD_transp_1"/>
    <property type="match status" value="1"/>
</dbReference>
<keyword evidence="7 9" id="KW-1133">Transmembrane helix</keyword>
<feature type="transmembrane region" description="Helical" evidence="9">
    <location>
        <begin position="138"/>
        <end position="165"/>
    </location>
</feature>
<evidence type="ECO:0000256" key="10">
    <source>
        <dbReference type="RuleBase" id="RU365097"/>
    </source>
</evidence>
<name>A0ABT1MBH5_9MYCO</name>
<keyword evidence="4 10" id="KW-1003">Cell membrane</keyword>
<feature type="transmembrane region" description="Helical" evidence="9">
    <location>
        <begin position="194"/>
        <end position="212"/>
    </location>
</feature>
<dbReference type="PANTHER" id="PTHR30183:SF3">
    <property type="entry name" value="MOLYBDENUM TRANSPORT SYSTEM PERMEASE PROTEIN MODB"/>
    <property type="match status" value="1"/>
</dbReference>
<evidence type="ECO:0000256" key="7">
    <source>
        <dbReference type="ARBA" id="ARBA00022989"/>
    </source>
</evidence>
<protein>
    <recommendedName>
        <fullName evidence="10">Molybdenum transport system permease</fullName>
    </recommendedName>
</protein>
<sequence length="280" mass="29097">MFGGRRDCAVSRVGHVTGNATLPRWIYVPAALGVVFVALPLVAIVVRVDWPDFLSLITSDSSVTALWLSLRTAAASTVLCIVLGVPMAMVLARSSGRIVTWVRPLVLLPLVLPPVVGGIALLYAFGRMGLLGRYLDAAGIQIAFSTTAVVLAQTFVSLPFLVIALEGAARTAGGRFEVVAATLGARPTTVWRRVSLPLLAPGLASGAVLAFARSLGEFGATLTFAGSREGVTRTLPLEIYLQRESDADAAVALSVLLVLVAAVVVVGLGSRRLKTAGLGG</sequence>